<dbReference type="EMBL" id="JAENSR010000002">
    <property type="protein sequence ID" value="MBK3459354.1"/>
    <property type="molecule type" value="Genomic_DNA"/>
</dbReference>
<dbReference type="OrthoDB" id="5572038at2"/>
<dbReference type="EMBL" id="VOIW01000001">
    <property type="protein sequence ID" value="MRJ35782.1"/>
    <property type="molecule type" value="Genomic_DNA"/>
</dbReference>
<keyword evidence="4" id="KW-1185">Reference proteome</keyword>
<evidence type="ECO:0000313" key="4">
    <source>
        <dbReference type="Proteomes" id="UP000620382"/>
    </source>
</evidence>
<proteinExistence type="predicted"/>
<name>A0A5P1D615_9PSED</name>
<reference evidence="1 4" key="2">
    <citation type="submission" date="2021-01" db="EMBL/GenBank/DDBJ databases">
        <title>Antibiotic resistance and phylogeny of Pseudomonas spp. isolated over three decades from chicken meat in the Norwegian food chain.</title>
        <authorList>
            <person name="Moen B."/>
        </authorList>
    </citation>
    <scope>NUCLEOTIDE SEQUENCE [LARGE SCALE GENOMIC DNA]</scope>
    <source>
        <strain evidence="1 4">MF6766</strain>
    </source>
</reference>
<evidence type="ECO:0000313" key="1">
    <source>
        <dbReference type="EMBL" id="MBK3459354.1"/>
    </source>
</evidence>
<accession>A0A5P1D615</accession>
<protein>
    <submittedName>
        <fullName evidence="2">Uncharacterized protein</fullName>
    </submittedName>
</protein>
<reference evidence="2 3" key="1">
    <citation type="submission" date="2019-08" db="EMBL/GenBank/DDBJ databases">
        <title>Pseudomonas haemolytica sp. nov. isolated from raw milk and skim milk concentrate.</title>
        <authorList>
            <person name="Hofmann K."/>
            <person name="Huptas C."/>
            <person name="Doll E."/>
            <person name="Scherer S."/>
            <person name="Wenning M."/>
        </authorList>
    </citation>
    <scope>NUCLEOTIDE SEQUENCE [LARGE SCALE GENOMIC DNA]</scope>
    <source>
        <strain evidence="2 3">DSM 108987</strain>
    </source>
</reference>
<evidence type="ECO:0000313" key="2">
    <source>
        <dbReference type="EMBL" id="MRJ35782.1"/>
    </source>
</evidence>
<dbReference type="Proteomes" id="UP000408764">
    <property type="component" value="Unassembled WGS sequence"/>
</dbReference>
<dbReference type="RefSeq" id="WP_153870289.1">
    <property type="nucleotide sequence ID" value="NZ_JAEKCT010000001.1"/>
</dbReference>
<gene>
    <name evidence="2" type="ORF">FRT59_02175</name>
    <name evidence="1" type="ORF">JJD71_09785</name>
</gene>
<comment type="caution">
    <text evidence="2">The sequence shown here is derived from an EMBL/GenBank/DDBJ whole genome shotgun (WGS) entry which is preliminary data.</text>
</comment>
<evidence type="ECO:0000313" key="3">
    <source>
        <dbReference type="Proteomes" id="UP000408764"/>
    </source>
</evidence>
<sequence length="1670" mass="186659">MTDLTTLPSRLQGDRQMRDTLIQHLRAEPHATSASLTVPAHCTLGRWLLLYRQALERPSFLAWAEQQRFKPMDVSVRNGTLHANGTPFTLKDASGWQQLAPPILAIVQIIDPDAVGLPYPAENLQLSARQVLRFHGYPQPTTAAQRGVLIDALGRAAPELADAFRQLNQDLHTVADALHTQIAAEDEDENTFSLYSLYRGRFRLSSSSFWAVTMGTAKTLLEEITEHPQFLAVAQRRELTPGQYQFDPQQQSIRGVALSSLPVEISHEQLAPLALDGRLERLQTLASAMDLPVHQDGKFSLAQLLGLHGLPLPDKREAAWDLMEQLRRSEPVAVPPVSDLAHSEIALLQYQQRLETPLLVRPSLGNYWEALGLPHPGALTLGAEQRAKIIHITATVAPRRIGGLLNLLAADLTPAPPEQQLHQLLARPRAQTLADQLLGAVGWFGHAAGERTSNASRDALVLAALILDLDPHAAQTRYTLAGLNLNHSDCHGHRYRDLRRTLEFHLIETGVTNAQHTALAAHLLLAGIAPEFLVRDIPDSLYFMTSHAWMLFKQGVMLAEALACGSARQMSFSEVMALATQAPHTDQERLWREHFATSTLIDWAITQGELQPAQAYRPEQINSVKERLSARIKTLDSASRTLRTRPTTRRAIALADLKRVFPNNRLLKKKCLQEGQGPSRLPSHRPTKGVKLQSLVELHMSGHLQPLDDKWRSTEPGLDLDTLKKSFNQLRTVNALFSEASGAYAKRLKKAYTCVIQYLLAQLPLADRQRLHQSTVQLLVVRWAANKPETQEVTGEKMARTARFGFILRCTAQGPHHDYELFPLLNQVQQNTRLPASLELGGRSFIATTGTPRSTQPKAHLLVGSRLAIDENAYFEGSPPTPGKYCTVIVDRLWQFEALPAKARPLVFDSPRNLSLASTIVKQHFFLDIDAWVAQAKGMTTLEEREKNTQLAYEALLGLIPFWTCGHDLASGEIKRVLDGTLGCFFDMLGLFMPTKGFLTSSVKHLGKPAPAYLKLLQLTKLSATYLNELINPLEAIPSLVRLTAYGLARLNHSGQRALAGALRHAQQRFAHRTAIDYARLIDRPDVGPGVLKHPEGLSHLLMIRRANAWSAFDPFSARPYGPALEGVQLDTAITVTPISLADGYKARVAERFFETPPLLIPRAGATDLLDQGRVWRLAHDHSNHLDELTSAAHARLDDHFETTCPVARGKRSPVPIVCFTKKLYPFKASIHKRRVQALDHIRIQPAPVIDGNKRKLVYYRSVREVNPHYDGFELTEQLQQPALIYQQQVSGKRIDNEPQFGFPEDDVDTLLSEKTQVVELGALVNVIHDRRTLRALKITLPNRTMPYWVAEPDIGAFYRTDATPSRADDTLQFQRLDFSQGGDDAALISAYCDTRMQFLSAGGLIPDQPLVTLPTLEVLYRQLSKRGFSSEKITQIRAKASRLSVIKQRELLLNTSDQGRRLNFNFASQPVQLDIWPPGPSDRLPQYYAEQANASTQAMLDRTGLRSANVQGATPDEILRLQETEPVVMWEYSKVGHPNYTEVILKTGAGNCDQMAHVACELIRTNGGNAQVWMCQGHTFVVVGNIPAVLNTTVDFRAAEWANLWISDPWTSLACPAQDYLRELRIKMHVWYLEDKSVFFHDGVNYRWAPANNRTWLGFLENSVKFPRP</sequence>
<dbReference type="Proteomes" id="UP000620382">
    <property type="component" value="Unassembled WGS sequence"/>
</dbReference>
<organism evidence="2 3">
    <name type="scientific">Pseudomonas haemolytica</name>
    <dbReference type="NCBI Taxonomy" id="2600065"/>
    <lineage>
        <taxon>Bacteria</taxon>
        <taxon>Pseudomonadati</taxon>
        <taxon>Pseudomonadota</taxon>
        <taxon>Gammaproteobacteria</taxon>
        <taxon>Pseudomonadales</taxon>
        <taxon>Pseudomonadaceae</taxon>
        <taxon>Pseudomonas</taxon>
    </lineage>
</organism>